<keyword evidence="2" id="KW-0720">Serine protease</keyword>
<feature type="domain" description="Peptidase S9 prolyl oligopeptidase catalytic" evidence="4">
    <location>
        <begin position="519"/>
        <end position="678"/>
    </location>
</feature>
<dbReference type="RefSeq" id="WP_037455956.1">
    <property type="nucleotide sequence ID" value="NZ_JFHR01000062.1"/>
</dbReference>
<evidence type="ECO:0000259" key="4">
    <source>
        <dbReference type="Pfam" id="PF00326"/>
    </source>
</evidence>
<dbReference type="eggNOG" id="COG0823">
    <property type="taxonomic scope" value="Bacteria"/>
</dbReference>
<dbReference type="NCBIfam" id="NF033523">
    <property type="entry name" value="lasso_peptidase"/>
    <property type="match status" value="1"/>
</dbReference>
<dbReference type="OrthoDB" id="100212at2"/>
<comment type="caution">
    <text evidence="5">The sequence shown here is derived from an EMBL/GenBank/DDBJ whole genome shotgun (WGS) entry which is preliminary data.</text>
</comment>
<dbReference type="Proteomes" id="UP000028411">
    <property type="component" value="Unassembled WGS sequence"/>
</dbReference>
<dbReference type="InterPro" id="IPR001375">
    <property type="entry name" value="Peptidase_S9_cat"/>
</dbReference>
<dbReference type="Pfam" id="PF00326">
    <property type="entry name" value="Peptidase_S9"/>
    <property type="match status" value="1"/>
</dbReference>
<evidence type="ECO:0000256" key="1">
    <source>
        <dbReference type="ARBA" id="ARBA00022801"/>
    </source>
</evidence>
<keyword evidence="2" id="KW-0645">Protease</keyword>
<gene>
    <name evidence="5" type="ORF">BV95_03894</name>
</gene>
<dbReference type="Gene3D" id="2.120.10.30">
    <property type="entry name" value="TolB, C-terminal domain"/>
    <property type="match status" value="1"/>
</dbReference>
<evidence type="ECO:0000313" key="5">
    <source>
        <dbReference type="EMBL" id="KEQ51820.1"/>
    </source>
</evidence>
<feature type="signal peptide" evidence="3">
    <location>
        <begin position="1"/>
        <end position="28"/>
    </location>
</feature>
<dbReference type="PATRIC" id="fig|46429.4.peg.3884"/>
<proteinExistence type="predicted"/>
<dbReference type="InterPro" id="IPR011659">
    <property type="entry name" value="WD40"/>
</dbReference>
<accession>A0A081R9E7</accession>
<keyword evidence="3" id="KW-0732">Signal</keyword>
<keyword evidence="1" id="KW-0378">Hydrolase</keyword>
<dbReference type="InterPro" id="IPR029058">
    <property type="entry name" value="AB_hydrolase_fold"/>
</dbReference>
<dbReference type="SUPFAM" id="SSF82171">
    <property type="entry name" value="DPP6 N-terminal domain-like"/>
    <property type="match status" value="1"/>
</dbReference>
<dbReference type="GO" id="GO:0006508">
    <property type="term" value="P:proteolysis"/>
    <property type="evidence" value="ECO:0007669"/>
    <property type="project" value="InterPro"/>
</dbReference>
<dbReference type="InterPro" id="IPR053536">
    <property type="entry name" value="Lasso_peptide_isopeptidase"/>
</dbReference>
<dbReference type="PANTHER" id="PTHR42776">
    <property type="entry name" value="SERINE PEPTIDASE S9 FAMILY MEMBER"/>
    <property type="match status" value="1"/>
</dbReference>
<reference evidence="5 6" key="1">
    <citation type="submission" date="2014-02" db="EMBL/GenBank/DDBJ databases">
        <title>Whole genome sequence of Sphingobium chlorophenolicum NBRC 16172.</title>
        <authorList>
            <person name="Gan H.M."/>
            <person name="Gan H.Y."/>
            <person name="Chew T.H."/>
            <person name="Savka M.A."/>
        </authorList>
    </citation>
    <scope>NUCLEOTIDE SEQUENCE [LARGE SCALE GENOMIC DNA]</scope>
    <source>
        <strain evidence="5 6">NBRC 16172</strain>
    </source>
</reference>
<dbReference type="AlphaFoldDB" id="A0A081R9E7"/>
<dbReference type="Pfam" id="PF07676">
    <property type="entry name" value="PD40"/>
    <property type="match status" value="1"/>
</dbReference>
<organism evidence="5 6">
    <name type="scientific">Sphingobium chlorophenolicum</name>
    <dbReference type="NCBI Taxonomy" id="46429"/>
    <lineage>
        <taxon>Bacteria</taxon>
        <taxon>Pseudomonadati</taxon>
        <taxon>Pseudomonadota</taxon>
        <taxon>Alphaproteobacteria</taxon>
        <taxon>Sphingomonadales</taxon>
        <taxon>Sphingomonadaceae</taxon>
        <taxon>Sphingobium</taxon>
    </lineage>
</organism>
<dbReference type="EMBL" id="JFHR01000062">
    <property type="protein sequence ID" value="KEQ51820.1"/>
    <property type="molecule type" value="Genomic_DNA"/>
</dbReference>
<evidence type="ECO:0000256" key="3">
    <source>
        <dbReference type="SAM" id="SignalP"/>
    </source>
</evidence>
<sequence>MVRARRIRDFALLGASLALLAFCREAWADCSDLLAQAPPHGEARAITARDLVELRDIGRPDGALVGNARPLSLAPDGRRIAFMMMRAAPATNGYCIGLATLDAKPGSTPRLIHQGGDIILGAGDYRGVILSTGYPVLLAPAWSPDGKWIAFLRRDHGSTQLWLVAPDGQGAHSLTRSPVDIEQFAWNADGTALIYSSRHGQVAERRTAAQEAMAGFRYDDRYVPMMDDKPMPVAAIPLSVTRLTMADGSVQPGNAADRALLPPDPIHYEVEPVIANADDGRRAVAQNSTPNPVSPMQISVTTASGGTIACSNPACQGRFTGLWWMPHGGPLLFLRREGWNFGTMTLYRWQPGTGEPQRVFATNDVISGCVAAAARLTCLRESATVPARIVRIDPGSGRSELLYDPNPAFASIRFGKVKRLEWRNDRGLEVKGDLVLPPGYGGSKRLPLIVTTYRSNGFLRGATGNEYPIHLFAEQGFAVLALDRPLPVFAAKQAEGDPVKLRAVNDRDWAERWSMQSSVIVGVQRVIDMGVADPNRIGITGLSDGSSTVGFALINSKRFAAAAMSTCCLEPWSVNSTIGPAFAAMMRKQGYPPATSDDRAYWKVGSMIRNAATIDTPLLMQLADREYLTAIDVFAALREQGQPVDMYVFPDEYHNKWQPLHRLAVYERNLDWFRFWLQDKEDPDPRKADQYSIWRKLREQRKSRAKH</sequence>
<evidence type="ECO:0000256" key="2">
    <source>
        <dbReference type="ARBA" id="ARBA00022825"/>
    </source>
</evidence>
<protein>
    <submittedName>
        <fullName evidence="5">Putative peptidase</fullName>
    </submittedName>
</protein>
<dbReference type="eggNOG" id="COG1506">
    <property type="taxonomic scope" value="Bacteria"/>
</dbReference>
<dbReference type="Gene3D" id="3.40.50.1820">
    <property type="entry name" value="alpha/beta hydrolase"/>
    <property type="match status" value="1"/>
</dbReference>
<dbReference type="SUPFAM" id="SSF53474">
    <property type="entry name" value="alpha/beta-Hydrolases"/>
    <property type="match status" value="1"/>
</dbReference>
<dbReference type="PANTHER" id="PTHR42776:SF27">
    <property type="entry name" value="DIPEPTIDYL PEPTIDASE FAMILY MEMBER 6"/>
    <property type="match status" value="1"/>
</dbReference>
<feature type="chain" id="PRO_5001763158" evidence="3">
    <location>
        <begin position="29"/>
        <end position="707"/>
    </location>
</feature>
<dbReference type="InterPro" id="IPR011042">
    <property type="entry name" value="6-blade_b-propeller_TolB-like"/>
</dbReference>
<name>A0A081R9E7_SPHCR</name>
<dbReference type="GO" id="GO:0004252">
    <property type="term" value="F:serine-type endopeptidase activity"/>
    <property type="evidence" value="ECO:0007669"/>
    <property type="project" value="TreeGrafter"/>
</dbReference>
<evidence type="ECO:0000313" key="6">
    <source>
        <dbReference type="Proteomes" id="UP000028411"/>
    </source>
</evidence>